<dbReference type="PRINTS" id="PR00313">
    <property type="entry name" value="CABNDNGRPT"/>
</dbReference>
<gene>
    <name evidence="4" type="ORF">RSSM_01590</name>
</gene>
<keyword evidence="5" id="KW-1185">Reference proteome</keyword>
<dbReference type="Proteomes" id="UP000011885">
    <property type="component" value="Unassembled WGS sequence"/>
</dbReference>
<dbReference type="SUPFAM" id="SSF51120">
    <property type="entry name" value="beta-Roll"/>
    <property type="match status" value="3"/>
</dbReference>
<dbReference type="InterPro" id="IPR050557">
    <property type="entry name" value="RTX_toxin/Mannuronan_C5-epim"/>
</dbReference>
<name>M5U6L5_9BACT</name>
<dbReference type="PROSITE" id="PS00330">
    <property type="entry name" value="HEMOLYSIN_CALCIUM"/>
    <property type="match status" value="7"/>
</dbReference>
<sequence length="1348" mass="145695">MSGGPGNDRLEGNSGDDILDGGDGNDDIYSGYGNDVLIGGAGDDQLYHHLGTVEVDGGPGIDTVHLLYAEDRYVLTFDAGSWTLLDGKTSKRIGTLKAVEFVQFKDSKTELQEELVGTDGDDVLSSELPGRNLVRGLGGNDTITVTTGFGEVYGGDGNDRLSFAGSNDFAYGGAGDDKIIGYKGDDELHGDAGDDSIDGGPGDDRLFGGPGNDKLIGDFGNDLLHGGEGDDVMIPRIGHNQIDGGAGNDRVAFSQNFAEMTLSIDGVITTVSQISSADYVNVIQNVEWLQFADGSYEVATGEFTDGTKPTSTAGGATTNANIETRTGNDVVASLADISSVPNAIVAAKLKPVSDQESSAQYITIGQVFRIGDLFQEDQLTALINGKEHPVQIDAKATHPDQSIRHAVLTIPTPVGVSGEGVDAILVRNIDATAIDRLEVGNLLDTDFDLNVELEFDQGDGQWLVFDAGYDLSDSDRRERHVFTRYNTRLPLEVRFPQTELSNFPLHLEAIFRVDRNTVRSETIIATVSVSDGKAFLHLADLVADAQGADQIEQVKLTGLPIGADIPNGINLGGGTKSTEYHVNVQDLVADQIQSGDIKYWLSGPYVSELRVETEIIKGLKARFDVRYYADKTTRVAVTVLNEHPTFELGNRNMTYDFKLTQNGEVLLDHSSIHHQRNSNWSEVVWIGEQPDLHWVHDPRYLIATGAVPAYDMSLPVQIGTAAYQGLVDGTLPFGPLGRGTVDNAMPGTGERPDIGVLPDWAVRYVLTQDYRDLAVMLGNGRVSGGVPWHFVGDDGEYLSIDDHPLLWLDHRGVSRYYGDDAMVSDAFDYGSDTLPDLAHQPSLSYLPYLMTGERYFADELTAQANWSMASVWTPGRLKSSTNDLVYHQQVRGFGWTMRTLGDAAFALPDDHINKELFGDIITNNIDWVRTTFIDREGGDQNQPSGMLEGLLGTPWNEQGSRDRYGNTSLWMDDYVAAAFGSLANRGFDGAADVLQWQANAIAGRYISEDIGFDPQNGGIYHMPRTEAFDAEAARGPRSDEEGRTFLTWSEVQDAIDDRGTGLSEFSVSPRAYGFKSMIGIGAMMQHADNHDAFEAFGFLSSESYEGRHGAEFSEFPRTSILPVLSDGTPLSRDSMTMGTEAGETLDGNDSSQLLHGRGGDDVINGNLGVDLLYGGDGADEIYGGDGDDYLFGNRGDDRLFGGEGDDVLRGGLGSDLLSGGAGNDILYYQADDRVLGGTGADVLALQSWRSAEIDLRDGKIEGIETIDLRNQPNFDVEVVDALALDISSIGQVSDSSELLVFTDPSDNIVIHAEAINAQETNQNGQRTRVYRAGDSILTIVGDATVSFH</sequence>
<dbReference type="PANTHER" id="PTHR38340:SF1">
    <property type="entry name" value="S-LAYER PROTEIN"/>
    <property type="match status" value="1"/>
</dbReference>
<dbReference type="EMBL" id="ANOH01000117">
    <property type="protein sequence ID" value="EMI56909.1"/>
    <property type="molecule type" value="Genomic_DNA"/>
</dbReference>
<evidence type="ECO:0000313" key="5">
    <source>
        <dbReference type="Proteomes" id="UP000011885"/>
    </source>
</evidence>
<evidence type="ECO:0000256" key="3">
    <source>
        <dbReference type="SAM" id="MobiDB-lite"/>
    </source>
</evidence>
<reference evidence="4 5" key="1">
    <citation type="journal article" date="2013" name="Mar. Genomics">
        <title>Expression of sulfatases in Rhodopirellula baltica and the diversity of sulfatases in the genus Rhodopirellula.</title>
        <authorList>
            <person name="Wegner C.E."/>
            <person name="Richter-Heitmann T."/>
            <person name="Klindworth A."/>
            <person name="Klockow C."/>
            <person name="Richter M."/>
            <person name="Achstetter T."/>
            <person name="Glockner F.O."/>
            <person name="Harder J."/>
        </authorList>
    </citation>
    <scope>NUCLEOTIDE SEQUENCE [LARGE SCALE GENOMIC DNA]</scope>
    <source>
        <strain evidence="4 5">SM41</strain>
    </source>
</reference>
<dbReference type="GO" id="GO:0005576">
    <property type="term" value="C:extracellular region"/>
    <property type="evidence" value="ECO:0007669"/>
    <property type="project" value="UniProtKB-SubCell"/>
</dbReference>
<evidence type="ECO:0000313" key="4">
    <source>
        <dbReference type="EMBL" id="EMI56909.1"/>
    </source>
</evidence>
<dbReference type="InterPro" id="IPR011049">
    <property type="entry name" value="Serralysin-like_metalloprot_C"/>
</dbReference>
<feature type="region of interest" description="Disordered" evidence="3">
    <location>
        <begin position="1"/>
        <end position="24"/>
    </location>
</feature>
<dbReference type="InterPro" id="IPR001343">
    <property type="entry name" value="Hemolysn_Ca-bd"/>
</dbReference>
<dbReference type="GO" id="GO:0005509">
    <property type="term" value="F:calcium ion binding"/>
    <property type="evidence" value="ECO:0007669"/>
    <property type="project" value="InterPro"/>
</dbReference>
<comment type="subcellular location">
    <subcellularLocation>
        <location evidence="1">Secreted</location>
    </subcellularLocation>
</comment>
<accession>M5U6L5</accession>
<dbReference type="InterPro" id="IPR018511">
    <property type="entry name" value="Hemolysin-typ_Ca-bd_CS"/>
</dbReference>
<dbReference type="PATRIC" id="fig|1263870.3.peg.1701"/>
<dbReference type="PANTHER" id="PTHR38340">
    <property type="entry name" value="S-LAYER PROTEIN"/>
    <property type="match status" value="1"/>
</dbReference>
<protein>
    <submittedName>
        <fullName evidence="4">Hemolysin-type calcium-binding region domain protein</fullName>
    </submittedName>
</protein>
<proteinExistence type="predicted"/>
<dbReference type="Gene3D" id="2.150.10.10">
    <property type="entry name" value="Serralysin-like metalloprotease, C-terminal"/>
    <property type="match status" value="5"/>
</dbReference>
<organism evidence="4 5">
    <name type="scientific">Rhodopirellula sallentina SM41</name>
    <dbReference type="NCBI Taxonomy" id="1263870"/>
    <lineage>
        <taxon>Bacteria</taxon>
        <taxon>Pseudomonadati</taxon>
        <taxon>Planctomycetota</taxon>
        <taxon>Planctomycetia</taxon>
        <taxon>Pirellulales</taxon>
        <taxon>Pirellulaceae</taxon>
        <taxon>Rhodopirellula</taxon>
    </lineage>
</organism>
<evidence type="ECO:0000256" key="1">
    <source>
        <dbReference type="ARBA" id="ARBA00004613"/>
    </source>
</evidence>
<keyword evidence="2" id="KW-0964">Secreted</keyword>
<evidence type="ECO:0000256" key="2">
    <source>
        <dbReference type="ARBA" id="ARBA00022525"/>
    </source>
</evidence>
<dbReference type="Pfam" id="PF00353">
    <property type="entry name" value="HemolysinCabind"/>
    <property type="match status" value="6"/>
</dbReference>
<comment type="caution">
    <text evidence="4">The sequence shown here is derived from an EMBL/GenBank/DDBJ whole genome shotgun (WGS) entry which is preliminary data.</text>
</comment>